<accession>A0A9X1SFZ5</accession>
<feature type="domain" description="Aminopeptidase N-like N-terminal" evidence="14">
    <location>
        <begin position="65"/>
        <end position="238"/>
    </location>
</feature>
<organism evidence="15 16">
    <name type="scientific">Blastopirellula sediminis</name>
    <dbReference type="NCBI Taxonomy" id="2894196"/>
    <lineage>
        <taxon>Bacteria</taxon>
        <taxon>Pseudomonadati</taxon>
        <taxon>Planctomycetota</taxon>
        <taxon>Planctomycetia</taxon>
        <taxon>Pirellulales</taxon>
        <taxon>Pirellulaceae</taxon>
        <taxon>Blastopirellula</taxon>
    </lineage>
</organism>
<evidence type="ECO:0000313" key="15">
    <source>
        <dbReference type="EMBL" id="MCC9628362.1"/>
    </source>
</evidence>
<dbReference type="SMART" id="SM00567">
    <property type="entry name" value="EZ_HEAT"/>
    <property type="match status" value="4"/>
</dbReference>
<evidence type="ECO:0000256" key="7">
    <source>
        <dbReference type="ARBA" id="ARBA00022670"/>
    </source>
</evidence>
<comment type="catalytic activity">
    <reaction evidence="1">
        <text>Release of an N-terminal amino acid, Xaa-|-Yaa- from a peptide, amide or arylamide. Xaa is preferably Ala, but may be most amino acids including Pro (slow action). When a terminal hydrophobic residue is followed by a prolyl residue, the two may be released as an intact Xaa-Pro dipeptide.</text>
        <dbReference type="EC" id="3.4.11.2"/>
    </reaction>
</comment>
<comment type="cofactor">
    <cofactor evidence="2">
        <name>Zn(2+)</name>
        <dbReference type="ChEBI" id="CHEBI:29105"/>
    </cofactor>
</comment>
<dbReference type="GO" id="GO:0008270">
    <property type="term" value="F:zinc ion binding"/>
    <property type="evidence" value="ECO:0007669"/>
    <property type="project" value="InterPro"/>
</dbReference>
<evidence type="ECO:0000256" key="8">
    <source>
        <dbReference type="ARBA" id="ARBA00022723"/>
    </source>
</evidence>
<comment type="similarity">
    <text evidence="3">Belongs to the peptidase M1 family.</text>
</comment>
<dbReference type="EC" id="3.4.11.2" evidence="4"/>
<dbReference type="InterPro" id="IPR014782">
    <property type="entry name" value="Peptidase_M1_dom"/>
</dbReference>
<dbReference type="InterPro" id="IPR042097">
    <property type="entry name" value="Aminopeptidase_N-like_N_sf"/>
</dbReference>
<evidence type="ECO:0000256" key="2">
    <source>
        <dbReference type="ARBA" id="ARBA00001947"/>
    </source>
</evidence>
<protein>
    <recommendedName>
        <fullName evidence="5">Aminopeptidase N</fullName>
        <ecNumber evidence="4">3.4.11.2</ecNumber>
    </recommendedName>
</protein>
<evidence type="ECO:0000259" key="14">
    <source>
        <dbReference type="Pfam" id="PF17900"/>
    </source>
</evidence>
<dbReference type="InterPro" id="IPR016024">
    <property type="entry name" value="ARM-type_fold"/>
</dbReference>
<dbReference type="Pfam" id="PF01433">
    <property type="entry name" value="Peptidase_M1"/>
    <property type="match status" value="1"/>
</dbReference>
<comment type="caution">
    <text evidence="15">The sequence shown here is derived from an EMBL/GenBank/DDBJ whole genome shotgun (WGS) entry which is preliminary data.</text>
</comment>
<keyword evidence="11" id="KW-0482">Metalloprotease</keyword>
<dbReference type="InterPro" id="IPR045357">
    <property type="entry name" value="Aminopeptidase_N-like_N"/>
</dbReference>
<evidence type="ECO:0000256" key="1">
    <source>
        <dbReference type="ARBA" id="ARBA00000098"/>
    </source>
</evidence>
<dbReference type="EMBL" id="JAJKFT010000004">
    <property type="protein sequence ID" value="MCC9628362.1"/>
    <property type="molecule type" value="Genomic_DNA"/>
</dbReference>
<dbReference type="GO" id="GO:0016285">
    <property type="term" value="F:alanyl aminopeptidase activity"/>
    <property type="evidence" value="ECO:0007669"/>
    <property type="project" value="UniProtKB-EC"/>
</dbReference>
<name>A0A9X1SFZ5_9BACT</name>
<evidence type="ECO:0000256" key="3">
    <source>
        <dbReference type="ARBA" id="ARBA00010136"/>
    </source>
</evidence>
<dbReference type="GO" id="GO:0016020">
    <property type="term" value="C:membrane"/>
    <property type="evidence" value="ECO:0007669"/>
    <property type="project" value="TreeGrafter"/>
</dbReference>
<dbReference type="Gene3D" id="1.10.390.10">
    <property type="entry name" value="Neutral Protease Domain 2"/>
    <property type="match status" value="1"/>
</dbReference>
<reference evidence="15" key="1">
    <citation type="submission" date="2021-11" db="EMBL/GenBank/DDBJ databases">
        <title>Genome sequence.</title>
        <authorList>
            <person name="Sun Q."/>
        </authorList>
    </citation>
    <scope>NUCLEOTIDE SEQUENCE</scope>
    <source>
        <strain evidence="15">JC732</strain>
    </source>
</reference>
<dbReference type="SUPFAM" id="SSF63737">
    <property type="entry name" value="Leukotriene A4 hydrolase N-terminal domain"/>
    <property type="match status" value="1"/>
</dbReference>
<evidence type="ECO:0000256" key="5">
    <source>
        <dbReference type="ARBA" id="ARBA00015611"/>
    </source>
</evidence>
<dbReference type="CDD" id="cd09603">
    <property type="entry name" value="M1_APN_like"/>
    <property type="match status" value="1"/>
</dbReference>
<dbReference type="RefSeq" id="WP_230217563.1">
    <property type="nucleotide sequence ID" value="NZ_JAJKFT010000004.1"/>
</dbReference>
<dbReference type="InterPro" id="IPR004155">
    <property type="entry name" value="PBS_lyase_HEAT"/>
</dbReference>
<keyword evidence="7" id="KW-0645">Protease</keyword>
<sequence length="878" mass="99119">MTHRLFALGVFSFLAVFSTIFTASAEEYRICRYCGESHDAAGMFGVDLEGDGRRYAPIRHIDVLHIKLDVTPDFTNRTVSCVTTIKFIPLREPLRTLTLDALDISIDGVRGSAEISDYSSTKKDLTIAFAEPIPVGEEAFIEIAHHNQPTGGFYFRTPEMGYPAEDVHCWTQGESHFARHWFPCFDYPNERSTTEVICRVPKAMSVVSNGNKLSDKVDAESGLRVVHWLHDKPHVNYLICLVAGNLEKLEKMAGDVPLGFYTQPSWKEHAENSFSDTADIMNFFQKEIGVPYPWPKYDQVTIADFLAGGMENTTITTLTDQTIYSSATENVKTSHGLDAHEMAHQWFGDYVTCVDWSHLWLNEGFATYYTHLYEGHKSGRDAMLYGLYRDASGRILTQTGDKKPIVWNKYTNSGQQFDYRAYPKGSWVLHMLRNRLGDDLYRECVKTYLERNALKSVATPALQSTIEEVSGRSFDQFFDQWVYHARFPDVKISYRWLPNEKLAHLTLEQTQEVNDDVLLYSFPATFRFDGKNGSVTKTFQADGKKHEWFVPLAEKPEVVRFDPDYALLARVTFEKPNEMLFAQLKNQDDVIGRLWAIEQLEKKKSDDVVAALADALRNDSFYGVRREAADALEKIHSDKAFDALLASTEQSDARVRLQVVDAIGGFYRPEKVSDFIEMVRSEANPAIQSSLVRSLGKYHDKEVDRLLQELLKSETFRNELLSAAVAAINARRDSDMAGALMATIESRRDAFTTGGLAAALTTLARISENLDDTSAQRKLLLAQLSDQRTPVRKGALEALGLLGDVEALSVLETFAETADETEAEEAAKKAIEELRSDKPAAPRELTELRKLIDELKKQNKQLTEDIDQLKKKVEAKAG</sequence>
<evidence type="ECO:0000256" key="12">
    <source>
        <dbReference type="SAM" id="Coils"/>
    </source>
</evidence>
<dbReference type="GO" id="GO:0043171">
    <property type="term" value="P:peptide catabolic process"/>
    <property type="evidence" value="ECO:0007669"/>
    <property type="project" value="TreeGrafter"/>
</dbReference>
<dbReference type="PANTHER" id="PTHR11533:SF174">
    <property type="entry name" value="PUROMYCIN-SENSITIVE AMINOPEPTIDASE-RELATED"/>
    <property type="match status" value="1"/>
</dbReference>
<keyword evidence="9" id="KW-0378">Hydrolase</keyword>
<dbReference type="AlphaFoldDB" id="A0A9X1SFZ5"/>
<keyword evidence="8" id="KW-0479">Metal-binding</keyword>
<keyword evidence="16" id="KW-1185">Reference proteome</keyword>
<dbReference type="GO" id="GO:0005615">
    <property type="term" value="C:extracellular space"/>
    <property type="evidence" value="ECO:0007669"/>
    <property type="project" value="TreeGrafter"/>
</dbReference>
<dbReference type="Gene3D" id="2.60.40.1730">
    <property type="entry name" value="tricorn interacting facor f3 domain"/>
    <property type="match status" value="1"/>
</dbReference>
<keyword evidence="10" id="KW-0862">Zinc</keyword>
<dbReference type="PRINTS" id="PR00756">
    <property type="entry name" value="ALADIPTASE"/>
</dbReference>
<proteinExistence type="inferred from homology"/>
<evidence type="ECO:0000256" key="11">
    <source>
        <dbReference type="ARBA" id="ARBA00023049"/>
    </source>
</evidence>
<dbReference type="Proteomes" id="UP001139103">
    <property type="component" value="Unassembled WGS sequence"/>
</dbReference>
<gene>
    <name evidence="15" type="ORF">LOC68_08145</name>
</gene>
<dbReference type="GO" id="GO:0042277">
    <property type="term" value="F:peptide binding"/>
    <property type="evidence" value="ECO:0007669"/>
    <property type="project" value="TreeGrafter"/>
</dbReference>
<evidence type="ECO:0000256" key="10">
    <source>
        <dbReference type="ARBA" id="ARBA00022833"/>
    </source>
</evidence>
<dbReference type="GO" id="GO:0070006">
    <property type="term" value="F:metalloaminopeptidase activity"/>
    <property type="evidence" value="ECO:0007669"/>
    <property type="project" value="TreeGrafter"/>
</dbReference>
<dbReference type="SUPFAM" id="SSF48371">
    <property type="entry name" value="ARM repeat"/>
    <property type="match status" value="1"/>
</dbReference>
<evidence type="ECO:0000313" key="16">
    <source>
        <dbReference type="Proteomes" id="UP001139103"/>
    </source>
</evidence>
<dbReference type="InterPro" id="IPR027268">
    <property type="entry name" value="Peptidase_M4/M1_CTD_sf"/>
</dbReference>
<dbReference type="Pfam" id="PF17900">
    <property type="entry name" value="Peptidase_M1_N"/>
    <property type="match status" value="1"/>
</dbReference>
<dbReference type="GO" id="GO:0006508">
    <property type="term" value="P:proteolysis"/>
    <property type="evidence" value="ECO:0007669"/>
    <property type="project" value="UniProtKB-KW"/>
</dbReference>
<dbReference type="PANTHER" id="PTHR11533">
    <property type="entry name" value="PROTEASE M1 ZINC METALLOPROTEASE"/>
    <property type="match status" value="1"/>
</dbReference>
<dbReference type="Gene3D" id="1.25.10.10">
    <property type="entry name" value="Leucine-rich Repeat Variant"/>
    <property type="match status" value="2"/>
</dbReference>
<evidence type="ECO:0000256" key="6">
    <source>
        <dbReference type="ARBA" id="ARBA00022438"/>
    </source>
</evidence>
<evidence type="ECO:0000256" key="4">
    <source>
        <dbReference type="ARBA" id="ARBA00012564"/>
    </source>
</evidence>
<dbReference type="Pfam" id="PF13646">
    <property type="entry name" value="HEAT_2"/>
    <property type="match status" value="1"/>
</dbReference>
<dbReference type="SUPFAM" id="SSF55486">
    <property type="entry name" value="Metalloproteases ('zincins'), catalytic domain"/>
    <property type="match status" value="1"/>
</dbReference>
<dbReference type="GO" id="GO:0005737">
    <property type="term" value="C:cytoplasm"/>
    <property type="evidence" value="ECO:0007669"/>
    <property type="project" value="TreeGrafter"/>
</dbReference>
<dbReference type="InterPro" id="IPR001930">
    <property type="entry name" value="Peptidase_M1"/>
</dbReference>
<feature type="domain" description="Peptidase M1 membrane alanine aminopeptidase" evidence="13">
    <location>
        <begin position="276"/>
        <end position="481"/>
    </location>
</feature>
<dbReference type="InterPro" id="IPR011989">
    <property type="entry name" value="ARM-like"/>
</dbReference>
<evidence type="ECO:0000259" key="13">
    <source>
        <dbReference type="Pfam" id="PF01433"/>
    </source>
</evidence>
<evidence type="ECO:0000256" key="9">
    <source>
        <dbReference type="ARBA" id="ARBA00022801"/>
    </source>
</evidence>
<keyword evidence="12" id="KW-0175">Coiled coil</keyword>
<feature type="coiled-coil region" evidence="12">
    <location>
        <begin position="845"/>
        <end position="872"/>
    </location>
</feature>
<dbReference type="InterPro" id="IPR050344">
    <property type="entry name" value="Peptidase_M1_aminopeptidases"/>
</dbReference>
<keyword evidence="6" id="KW-0031">Aminopeptidase</keyword>